<reference evidence="2 3" key="1">
    <citation type="journal article" date="2015" name="Int. J. Syst. Evol. Microbiol.">
        <title>M ethanocaldococcus bathoardescens sp. nov., a hyperthermophilic methanogen isolated from a volcanically active deep-sea hydrothermal vent.</title>
        <authorList>
            <person name="Stewart L.C."/>
            <person name="Jung J.H."/>
            <person name="Kim Y.T."/>
            <person name="Kwon S.W."/>
            <person name="Park C.S."/>
            <person name="Holden J.F."/>
        </authorList>
    </citation>
    <scope>NUCLEOTIDE SEQUENCE [LARGE SCALE GENOMIC DNA]</scope>
    <source>
        <strain evidence="2 3">JH146</strain>
    </source>
</reference>
<accession>A0A076LCZ1</accession>
<dbReference type="HOGENOM" id="CLU_099320_0_1_2"/>
<evidence type="ECO:0000313" key="3">
    <source>
        <dbReference type="Proteomes" id="UP000028781"/>
    </source>
</evidence>
<dbReference type="EMBL" id="CP009149">
    <property type="protein sequence ID" value="AIJ06036.1"/>
    <property type="molecule type" value="Genomic_DNA"/>
</dbReference>
<dbReference type="Proteomes" id="UP000028781">
    <property type="component" value="Chromosome"/>
</dbReference>
<proteinExistence type="predicted"/>
<feature type="transmembrane region" description="Helical" evidence="1">
    <location>
        <begin position="146"/>
        <end position="166"/>
    </location>
</feature>
<feature type="transmembrane region" description="Helical" evidence="1">
    <location>
        <begin position="186"/>
        <end position="209"/>
    </location>
</feature>
<dbReference type="KEGG" id="mjh:JH146_1194"/>
<dbReference type="Pfam" id="PF01944">
    <property type="entry name" value="SpoIIM"/>
    <property type="match status" value="1"/>
</dbReference>
<keyword evidence="1" id="KW-0472">Membrane</keyword>
<dbReference type="InterPro" id="IPR002798">
    <property type="entry name" value="SpoIIM-like"/>
</dbReference>
<dbReference type="OrthoDB" id="86288at2157"/>
<dbReference type="PANTHER" id="PTHR35337:SF1">
    <property type="entry name" value="SLR1478 PROTEIN"/>
    <property type="match status" value="1"/>
</dbReference>
<dbReference type="PANTHER" id="PTHR35337">
    <property type="entry name" value="SLR1478 PROTEIN"/>
    <property type="match status" value="1"/>
</dbReference>
<dbReference type="STRING" id="1301915.JH146_1194"/>
<evidence type="ECO:0000313" key="2">
    <source>
        <dbReference type="EMBL" id="AIJ06036.1"/>
    </source>
</evidence>
<dbReference type="RefSeq" id="WP_048202155.1">
    <property type="nucleotide sequence ID" value="NZ_CP009149.1"/>
</dbReference>
<evidence type="ECO:0000256" key="1">
    <source>
        <dbReference type="SAM" id="Phobius"/>
    </source>
</evidence>
<protein>
    <recommendedName>
        <fullName evidence="4">Stage II sporulation protein M</fullName>
    </recommendedName>
</protein>
<dbReference type="AlphaFoldDB" id="A0A076LCZ1"/>
<evidence type="ECO:0008006" key="4">
    <source>
        <dbReference type="Google" id="ProtNLM"/>
    </source>
</evidence>
<feature type="transmembrane region" description="Helical" evidence="1">
    <location>
        <begin position="100"/>
        <end position="125"/>
    </location>
</feature>
<organism evidence="2 3">
    <name type="scientific">Methanocaldococcus bathoardescens</name>
    <dbReference type="NCBI Taxonomy" id="1301915"/>
    <lineage>
        <taxon>Archaea</taxon>
        <taxon>Methanobacteriati</taxon>
        <taxon>Methanobacteriota</taxon>
        <taxon>Methanomada group</taxon>
        <taxon>Methanococci</taxon>
        <taxon>Methanococcales</taxon>
        <taxon>Methanocaldococcaceae</taxon>
        <taxon>Methanocaldococcus</taxon>
    </lineage>
</organism>
<keyword evidence="1" id="KW-1133">Transmembrane helix</keyword>
<gene>
    <name evidence="2" type="ORF">JH146_1194</name>
</gene>
<feature type="transmembrane region" description="Helical" evidence="1">
    <location>
        <begin position="33"/>
        <end position="55"/>
    </location>
</feature>
<keyword evidence="3" id="KW-1185">Reference proteome</keyword>
<sequence>MRDAYLMMVLMDALEEIFDLKEIIKSPIKNRKVVLFVSLVFILSLAISYILVINVKYFSYLGDMVFQNFQKHVENLKITLNEDSSTIILAIWKNNLTVCILNYIIGIFSLFVIVVNSYILSYVLYKFGAESFIYLVLPHGIIEIPALILSASSGILFNIGLVNFLTNIKFRTKREVLHYIKESLKLLVLSIILFIVAGIVEGTITFKIAKIMFS</sequence>
<dbReference type="GeneID" id="24891812"/>
<keyword evidence="1" id="KW-0812">Transmembrane</keyword>
<name>A0A076LCZ1_9EURY</name>